<accession>A0ABV3Y5U8</accession>
<proteinExistence type="predicted"/>
<name>A0ABV3Y5U8_9ACTN</name>
<dbReference type="RefSeq" id="WP_298384104.1">
    <property type="nucleotide sequence ID" value="NZ_JBFSHR010000028.1"/>
</dbReference>
<protein>
    <submittedName>
        <fullName evidence="1">Uncharacterized protein</fullName>
    </submittedName>
</protein>
<evidence type="ECO:0000313" key="1">
    <source>
        <dbReference type="EMBL" id="MEX6429883.1"/>
    </source>
</evidence>
<dbReference type="Proteomes" id="UP001560267">
    <property type="component" value="Unassembled WGS sequence"/>
</dbReference>
<keyword evidence="2" id="KW-1185">Reference proteome</keyword>
<reference evidence="1 2" key="1">
    <citation type="submission" date="2024-07" db="EMBL/GenBank/DDBJ databases">
        <title>Draft Genome Sequence of Ferrimicrobium acidiphilum Strain YE2023, Isolated from a Pulp of Bioleach Reactor.</title>
        <authorList>
            <person name="Elkina Y.A."/>
            <person name="Bulaeva A.G."/>
            <person name="Beletsky A.V."/>
            <person name="Mardanov A.V."/>
        </authorList>
    </citation>
    <scope>NUCLEOTIDE SEQUENCE [LARGE SCALE GENOMIC DNA]</scope>
    <source>
        <strain evidence="1 2">YE2023</strain>
    </source>
</reference>
<organism evidence="1 2">
    <name type="scientific">Ferrimicrobium acidiphilum</name>
    <dbReference type="NCBI Taxonomy" id="121039"/>
    <lineage>
        <taxon>Bacteria</taxon>
        <taxon>Bacillati</taxon>
        <taxon>Actinomycetota</taxon>
        <taxon>Acidimicrobiia</taxon>
        <taxon>Acidimicrobiales</taxon>
        <taxon>Acidimicrobiaceae</taxon>
        <taxon>Ferrimicrobium</taxon>
    </lineage>
</organism>
<dbReference type="EMBL" id="JBFSHR010000028">
    <property type="protein sequence ID" value="MEX6429883.1"/>
    <property type="molecule type" value="Genomic_DNA"/>
</dbReference>
<evidence type="ECO:0000313" key="2">
    <source>
        <dbReference type="Proteomes" id="UP001560267"/>
    </source>
</evidence>
<sequence length="55" mass="5941">MTPGSELGKLRFRGKVTPGSLFETGAAISEKSKLARMPLDHATQLLVLVRGLDVF</sequence>
<comment type="caution">
    <text evidence="1">The sequence shown here is derived from an EMBL/GenBank/DDBJ whole genome shotgun (WGS) entry which is preliminary data.</text>
</comment>
<gene>
    <name evidence="1" type="ORF">AB6A68_08535</name>
</gene>